<reference evidence="3" key="1">
    <citation type="submission" date="2016-03" db="EMBL/GenBank/DDBJ databases">
        <title>Draft genome sequence of Rosellinia necatrix.</title>
        <authorList>
            <person name="Kanematsu S."/>
        </authorList>
    </citation>
    <scope>NUCLEOTIDE SEQUENCE [LARGE SCALE GENOMIC DNA]</scope>
    <source>
        <strain evidence="3">W97</strain>
    </source>
</reference>
<proteinExistence type="predicted"/>
<dbReference type="STRING" id="77044.A0A1S7UNR7"/>
<feature type="compositionally biased region" description="Polar residues" evidence="1">
    <location>
        <begin position="76"/>
        <end position="105"/>
    </location>
</feature>
<gene>
    <name evidence="3" type="ORF">SAMD00023353_1102160</name>
</gene>
<feature type="region of interest" description="Disordered" evidence="1">
    <location>
        <begin position="811"/>
        <end position="874"/>
    </location>
</feature>
<feature type="transmembrane region" description="Helical" evidence="2">
    <location>
        <begin position="314"/>
        <end position="336"/>
    </location>
</feature>
<feature type="transmembrane region" description="Helical" evidence="2">
    <location>
        <begin position="247"/>
        <end position="271"/>
    </location>
</feature>
<dbReference type="AlphaFoldDB" id="A0A1S7UNR7"/>
<dbReference type="Proteomes" id="UP000054516">
    <property type="component" value="Unassembled WGS sequence"/>
</dbReference>
<sequence>MESRSSQSEREAYLLPSVFTPWQNHGPDLARHSTEFARSPAGDDNDDGISMRRRASSVFYTPESLNDVSPTIREPPSQSGMSYSGSAESAPVTNNASDSHSRQLEQQSILHSVRGGSSTLSATEQSTIPPVANVNARRSAAITPTHTAAESIPMSVMYNAMPSPGIMISEDDGDADDLSPQYPKANFGCYARRDVYIKRWSWLYVTLIALSLYSTGFSALWLVVSIFQPQYGRSVSTGYGVQLTPPTATLLATLAAKTIELSFVTVFVAVLGQVLTRRAFSRSSKGMTLAEMTMRNWVIQPGSLLTYWEGIPNAATTFLGALTLTATICALFYTTASDAMVSPKLKRQAWATRELQGLVKTSYGNPIHVGETCQIPLRGLDAEHAPIACLDVVFSGQSYHSFTAFMAEWDDIHQNKNSTTSQLSDRPTAKHNLYDNTTMDSSWIETEYGDISTNFNRYNRVVNNVTLAMPHPGVYAAATDPINGILQPSELLGLGEYSIRASVVSPVVNVMCANVKKDEIAPLIYTEWPNAQTENTTIPGQLIGKEGWWNDIPTASETNWLNKTVLDDFFRWGKKYGRLPPVFPLYPADFNILTHASSQYAESLYVLAKNTNLTDYTLCDLRSWVTPKCSTAFDLSGTSGGHMKAHCEDVSDPNAYWRTNPSPGPPEPSGDWRGLAKEWGLAINLNGGTQNNNASNARILTNLILSGNTTLDPRLPSMAEALAVLASSTIVVSSIDSTFFPGWTYPPGNNQIIPGGVYERFHAQVQTQQYTSAHTAAWQVIFYPILGLTFLLNALCLLYLVAGTDPSCLRASSRSPSSRVPPSPFSPLFPFPRGDVDEPTKGFPSSAIDSDGEEERQQQAGIYGGGSGGRGGGGGGMLKAARGLVTDYTEPQNLFALAVNSPPSRAIAGACGHGPDAREMAVPWRVGYVPGANHYYFEAAAGREPLHRHHHHHHHSRAASSSGADLLGHDYGPYGQSYKRLSSRRAWL</sequence>
<organism evidence="3">
    <name type="scientific">Rosellinia necatrix</name>
    <name type="common">White root-rot fungus</name>
    <dbReference type="NCBI Taxonomy" id="77044"/>
    <lineage>
        <taxon>Eukaryota</taxon>
        <taxon>Fungi</taxon>
        <taxon>Dikarya</taxon>
        <taxon>Ascomycota</taxon>
        <taxon>Pezizomycotina</taxon>
        <taxon>Sordariomycetes</taxon>
        <taxon>Xylariomycetidae</taxon>
        <taxon>Xylariales</taxon>
        <taxon>Xylariaceae</taxon>
        <taxon>Rosellinia</taxon>
    </lineage>
</organism>
<feature type="transmembrane region" description="Helical" evidence="2">
    <location>
        <begin position="202"/>
        <end position="227"/>
    </location>
</feature>
<dbReference type="OrthoDB" id="4721035at2759"/>
<accession>A0A1S7UNR7</accession>
<dbReference type="EMBL" id="DF977456">
    <property type="protein sequence ID" value="GAP84675.1"/>
    <property type="molecule type" value="Genomic_DNA"/>
</dbReference>
<evidence type="ECO:0000313" key="3">
    <source>
        <dbReference type="EMBL" id="GAP84675.1"/>
    </source>
</evidence>
<feature type="transmembrane region" description="Helical" evidence="2">
    <location>
        <begin position="780"/>
        <end position="802"/>
    </location>
</feature>
<evidence type="ECO:0008006" key="5">
    <source>
        <dbReference type="Google" id="ProtNLM"/>
    </source>
</evidence>
<feature type="compositionally biased region" description="Gly residues" evidence="1">
    <location>
        <begin position="862"/>
        <end position="874"/>
    </location>
</feature>
<name>A0A1S7UNR7_ROSNE</name>
<evidence type="ECO:0000256" key="1">
    <source>
        <dbReference type="SAM" id="MobiDB-lite"/>
    </source>
</evidence>
<keyword evidence="4" id="KW-1185">Reference proteome</keyword>
<evidence type="ECO:0000313" key="4">
    <source>
        <dbReference type="Proteomes" id="UP000054516"/>
    </source>
</evidence>
<keyword evidence="2" id="KW-0812">Transmembrane</keyword>
<feature type="compositionally biased region" description="Pro residues" evidence="1">
    <location>
        <begin position="819"/>
        <end position="830"/>
    </location>
</feature>
<feature type="region of interest" description="Disordered" evidence="1">
    <location>
        <begin position="19"/>
        <end position="105"/>
    </location>
</feature>
<evidence type="ECO:0000256" key="2">
    <source>
        <dbReference type="SAM" id="Phobius"/>
    </source>
</evidence>
<protein>
    <recommendedName>
        <fullName evidence="5">Mcm2 3 5 family protein</fullName>
    </recommendedName>
</protein>
<keyword evidence="2" id="KW-0472">Membrane</keyword>
<keyword evidence="2" id="KW-1133">Transmembrane helix</keyword>
<dbReference type="OMA" id="MISTWID"/>